<evidence type="ECO:0000313" key="5">
    <source>
        <dbReference type="Proteomes" id="UP000824205"/>
    </source>
</evidence>
<reference evidence="4" key="2">
    <citation type="submission" date="2021-04" db="EMBL/GenBank/DDBJ databases">
        <authorList>
            <person name="Gilroy R."/>
        </authorList>
    </citation>
    <scope>NUCLEOTIDE SEQUENCE</scope>
    <source>
        <strain evidence="4">421</strain>
    </source>
</reference>
<sequence>MENLGYYNGEYGLIEEMKIPMTDRVCWFGDGIYDATYSHNHKIFDLPAHLDRFYRSAKLLDINMPIERAELEKLLADLVLKVDDGDQFVYMQVTRGSGLRKHIYEKEMKSNLWITLTPCPVADTYKPIDVITYEDKRFLYCNAKTLNLIPSCLAATAADRAGCEEAIFHRGDIVTECAHSNVSIFKDGKVITHQLDDKVLPGTARLRLLAFAEKLGYETEERDYTLNELMNADEIVVHSTGSFCIPVKTVDGKPVGGKAPEMLKKIQDALVADFEEQCKAE</sequence>
<keyword evidence="4" id="KW-0808">Transferase</keyword>
<dbReference type="GO" id="GO:0005829">
    <property type="term" value="C:cytosol"/>
    <property type="evidence" value="ECO:0007669"/>
    <property type="project" value="TreeGrafter"/>
</dbReference>
<comment type="caution">
    <text evidence="4">The sequence shown here is derived from an EMBL/GenBank/DDBJ whole genome shotgun (WGS) entry which is preliminary data.</text>
</comment>
<dbReference type="Pfam" id="PF01063">
    <property type="entry name" value="Aminotran_4"/>
    <property type="match status" value="1"/>
</dbReference>
<dbReference type="Proteomes" id="UP000824205">
    <property type="component" value="Unassembled WGS sequence"/>
</dbReference>
<evidence type="ECO:0000256" key="2">
    <source>
        <dbReference type="ARBA" id="ARBA00009320"/>
    </source>
</evidence>
<comment type="cofactor">
    <cofactor evidence="1">
        <name>pyridoxal 5'-phosphate</name>
        <dbReference type="ChEBI" id="CHEBI:597326"/>
    </cofactor>
</comment>
<organism evidence="4 5">
    <name type="scientific">Candidatus Eubacterium faecipullorum</name>
    <dbReference type="NCBI Taxonomy" id="2838571"/>
    <lineage>
        <taxon>Bacteria</taxon>
        <taxon>Bacillati</taxon>
        <taxon>Bacillota</taxon>
        <taxon>Clostridia</taxon>
        <taxon>Eubacteriales</taxon>
        <taxon>Eubacteriaceae</taxon>
        <taxon>Eubacterium</taxon>
    </lineage>
</organism>
<evidence type="ECO:0000256" key="3">
    <source>
        <dbReference type="ARBA" id="ARBA00022898"/>
    </source>
</evidence>
<dbReference type="InterPro" id="IPR043131">
    <property type="entry name" value="BCAT-like_N"/>
</dbReference>
<dbReference type="GO" id="GO:0008483">
    <property type="term" value="F:transaminase activity"/>
    <property type="evidence" value="ECO:0007669"/>
    <property type="project" value="UniProtKB-KW"/>
</dbReference>
<reference evidence="4" key="1">
    <citation type="journal article" date="2021" name="PeerJ">
        <title>Extensive microbial diversity within the chicken gut microbiome revealed by metagenomics and culture.</title>
        <authorList>
            <person name="Gilroy R."/>
            <person name="Ravi A."/>
            <person name="Getino M."/>
            <person name="Pursley I."/>
            <person name="Horton D.L."/>
            <person name="Alikhan N.F."/>
            <person name="Baker D."/>
            <person name="Gharbi K."/>
            <person name="Hall N."/>
            <person name="Watson M."/>
            <person name="Adriaenssens E.M."/>
            <person name="Foster-Nyarko E."/>
            <person name="Jarju S."/>
            <person name="Secka A."/>
            <person name="Antonio M."/>
            <person name="Oren A."/>
            <person name="Chaudhuri R.R."/>
            <person name="La Ragione R."/>
            <person name="Hildebrand F."/>
            <person name="Pallen M.J."/>
        </authorList>
    </citation>
    <scope>NUCLEOTIDE SEQUENCE</scope>
    <source>
        <strain evidence="4">421</strain>
    </source>
</reference>
<dbReference type="InterPro" id="IPR050571">
    <property type="entry name" value="Class-IV_PLP-Dep_Aminotrnsfr"/>
</dbReference>
<dbReference type="GO" id="GO:0008652">
    <property type="term" value="P:amino acid biosynthetic process"/>
    <property type="evidence" value="ECO:0007669"/>
    <property type="project" value="UniProtKB-ARBA"/>
</dbReference>
<dbReference type="InterPro" id="IPR001544">
    <property type="entry name" value="Aminotrans_IV"/>
</dbReference>
<evidence type="ECO:0000256" key="1">
    <source>
        <dbReference type="ARBA" id="ARBA00001933"/>
    </source>
</evidence>
<gene>
    <name evidence="4" type="ORF">IAA48_08905</name>
</gene>
<name>A0A9D1REE8_9FIRM</name>
<dbReference type="Gene3D" id="3.30.470.10">
    <property type="match status" value="1"/>
</dbReference>
<dbReference type="FunFam" id="3.20.10.10:FF:000002">
    <property type="entry name" value="D-alanine aminotransferase"/>
    <property type="match status" value="1"/>
</dbReference>
<dbReference type="SUPFAM" id="SSF56752">
    <property type="entry name" value="D-aminoacid aminotransferase-like PLP-dependent enzymes"/>
    <property type="match status" value="1"/>
</dbReference>
<dbReference type="InterPro" id="IPR043132">
    <property type="entry name" value="BCAT-like_C"/>
</dbReference>
<dbReference type="InterPro" id="IPR036038">
    <property type="entry name" value="Aminotransferase-like"/>
</dbReference>
<dbReference type="PANTHER" id="PTHR42743">
    <property type="entry name" value="AMINO-ACID AMINOTRANSFERASE"/>
    <property type="match status" value="1"/>
</dbReference>
<dbReference type="EMBL" id="DXGE01000035">
    <property type="protein sequence ID" value="HIW86598.1"/>
    <property type="molecule type" value="Genomic_DNA"/>
</dbReference>
<keyword evidence="4" id="KW-0032">Aminotransferase</keyword>
<keyword evidence="3" id="KW-0663">Pyridoxal phosphate</keyword>
<dbReference type="PANTHER" id="PTHR42743:SF10">
    <property type="entry name" value="D-ALANINE AMINOTRANSFERASE"/>
    <property type="match status" value="1"/>
</dbReference>
<evidence type="ECO:0000313" key="4">
    <source>
        <dbReference type="EMBL" id="HIW86598.1"/>
    </source>
</evidence>
<dbReference type="Gene3D" id="3.20.10.10">
    <property type="entry name" value="D-amino Acid Aminotransferase, subunit A, domain 2"/>
    <property type="match status" value="1"/>
</dbReference>
<protein>
    <submittedName>
        <fullName evidence="4">Aminotransferase class IV</fullName>
    </submittedName>
</protein>
<comment type="similarity">
    <text evidence="2">Belongs to the class-IV pyridoxal-phosphate-dependent aminotransferase family.</text>
</comment>
<proteinExistence type="inferred from homology"/>
<accession>A0A9D1REE8</accession>
<dbReference type="GO" id="GO:0046394">
    <property type="term" value="P:carboxylic acid biosynthetic process"/>
    <property type="evidence" value="ECO:0007669"/>
    <property type="project" value="UniProtKB-ARBA"/>
</dbReference>
<dbReference type="AlphaFoldDB" id="A0A9D1REE8"/>